<feature type="domain" description="Pyrrolo-quinoline quinone repeat" evidence="1">
    <location>
        <begin position="394"/>
        <end position="456"/>
    </location>
</feature>
<dbReference type="InterPro" id="IPR011047">
    <property type="entry name" value="Quinoprotein_ADH-like_sf"/>
</dbReference>
<dbReference type="EMBL" id="CP019124">
    <property type="protein sequence ID" value="APX88811.1"/>
    <property type="molecule type" value="Genomic_DNA"/>
</dbReference>
<dbReference type="InterPro" id="IPR018391">
    <property type="entry name" value="PQQ_b-propeller_rpt"/>
</dbReference>
<evidence type="ECO:0000259" key="1">
    <source>
        <dbReference type="Pfam" id="PF13360"/>
    </source>
</evidence>
<evidence type="ECO:0000313" key="2">
    <source>
        <dbReference type="EMBL" id="APX88811.1"/>
    </source>
</evidence>
<dbReference type="PANTHER" id="PTHR34512:SF30">
    <property type="entry name" value="OUTER MEMBRANE PROTEIN ASSEMBLY FACTOR BAMB"/>
    <property type="match status" value="1"/>
</dbReference>
<dbReference type="InterPro" id="IPR002372">
    <property type="entry name" value="PQQ_rpt_dom"/>
</dbReference>
<dbReference type="STRING" id="1267768.BV394_02920"/>
<feature type="domain" description="Pyrrolo-quinoline quinone repeat" evidence="1">
    <location>
        <begin position="138"/>
        <end position="375"/>
    </location>
</feature>
<accession>A0A1U7DFS6</accession>
<evidence type="ECO:0000313" key="3">
    <source>
        <dbReference type="Proteomes" id="UP000187266"/>
    </source>
</evidence>
<dbReference type="PROSITE" id="PS51257">
    <property type="entry name" value="PROKAR_LIPOPROTEIN"/>
    <property type="match status" value="1"/>
</dbReference>
<dbReference type="PANTHER" id="PTHR34512">
    <property type="entry name" value="CELL SURFACE PROTEIN"/>
    <property type="match status" value="1"/>
</dbReference>
<dbReference type="AlphaFoldDB" id="A0A1U7DFS6"/>
<reference evidence="2 3" key="1">
    <citation type="submission" date="2017-01" db="EMBL/GenBank/DDBJ databases">
        <title>Genomic analysis of Xuhuaishuia manganoxidans DY6-4.</title>
        <authorList>
            <person name="Wang X."/>
        </authorList>
    </citation>
    <scope>NUCLEOTIDE SEQUENCE [LARGE SCALE GENOMIC DNA]</scope>
    <source>
        <strain evidence="2 3">DY6-4</strain>
    </source>
</reference>
<dbReference type="InterPro" id="IPR015943">
    <property type="entry name" value="WD40/YVTN_repeat-like_dom_sf"/>
</dbReference>
<dbReference type="Pfam" id="PF13360">
    <property type="entry name" value="PQQ_2"/>
    <property type="match status" value="2"/>
</dbReference>
<dbReference type="SUPFAM" id="SSF50998">
    <property type="entry name" value="Quinoprotein alcohol dehydrogenase-like"/>
    <property type="match status" value="1"/>
</dbReference>
<dbReference type="Gene3D" id="2.130.10.10">
    <property type="entry name" value="YVTN repeat-like/Quinoprotein amine dehydrogenase"/>
    <property type="match status" value="1"/>
</dbReference>
<dbReference type="Proteomes" id="UP000187266">
    <property type="component" value="Chromosome"/>
</dbReference>
<sequence length="457" mass="47404">MKFNLCVGSLVALSTLAGCGEREVLLTGERFDVTSPLEASIGTESVHGQGGVDRPEPGTDQRGAATNKAVPIALPAQQNIAAWTHQNGSVRHRVQHPALSTAPRLVWSGKVGEGNDRRHRITADPIVADGRVIAMDSRARVTAHSTSGAALWSVDMTPPSDSADDASGGGLAYADGRVFATTAFGALVALDARTGGEIWRQRIGAAVTGTPTVEGGVVYVVSRDGVAWAIEASNGRVRWQLPSVEAALVRVGGAGPAINGDTVIFPFGTGEMVATLKKGGLRLWSARVAGFRKGRAYAAVADISADPVVDGGVVYAGNPSGRVVALEAAGGKTIWTANEGAVSPVWPVGNSVFLISDQSELVRLDAATGKVIWATPMPWYTKTNPRRRLALYAHFGPVLAGGRLWVASGDGQLRAFDPASGQLAGAVALPGGAASNPVVVNRTLYVVSQDGQLLAFR</sequence>
<proteinExistence type="predicted"/>
<accession>A0A2M9DFU9</accession>
<keyword evidence="3" id="KW-1185">Reference proteome</keyword>
<dbReference type="RefSeq" id="WP_076980940.1">
    <property type="nucleotide sequence ID" value="NZ_CP019124.1"/>
</dbReference>
<gene>
    <name evidence="2" type="ORF">BV394_02920</name>
</gene>
<name>A0A1U7DFS6_9RHOB</name>
<organism evidence="2 3">
    <name type="scientific">Brevirhabdus pacifica</name>
    <dbReference type="NCBI Taxonomy" id="1267768"/>
    <lineage>
        <taxon>Bacteria</taxon>
        <taxon>Pseudomonadati</taxon>
        <taxon>Pseudomonadota</taxon>
        <taxon>Alphaproteobacteria</taxon>
        <taxon>Rhodobacterales</taxon>
        <taxon>Paracoccaceae</taxon>
        <taxon>Brevirhabdus</taxon>
    </lineage>
</organism>
<dbReference type="SMART" id="SM00564">
    <property type="entry name" value="PQQ"/>
    <property type="match status" value="6"/>
</dbReference>
<protein>
    <submittedName>
        <fullName evidence="2">Quinoprotein</fullName>
    </submittedName>
</protein>